<keyword evidence="5" id="KW-0325">Glycoprotein</keyword>
<dbReference type="OrthoDB" id="1735038at2759"/>
<dbReference type="RefSeq" id="XP_022825034.1">
    <property type="nucleotide sequence ID" value="XM_022969266.1"/>
</dbReference>
<evidence type="ECO:0000256" key="2">
    <source>
        <dbReference type="ARBA" id="ARBA00022670"/>
    </source>
</evidence>
<keyword evidence="7" id="KW-1185">Reference proteome</keyword>
<evidence type="ECO:0000256" key="5">
    <source>
        <dbReference type="ARBA" id="ARBA00023180"/>
    </source>
</evidence>
<evidence type="ECO:0000256" key="3">
    <source>
        <dbReference type="ARBA" id="ARBA00022729"/>
    </source>
</evidence>
<dbReference type="InterPro" id="IPR029058">
    <property type="entry name" value="AB_hydrolase_fold"/>
</dbReference>
<dbReference type="AlphaFoldDB" id="A0A9J7EB05"/>
<evidence type="ECO:0000256" key="6">
    <source>
        <dbReference type="SAM" id="SignalP"/>
    </source>
</evidence>
<evidence type="ECO:0000313" key="7">
    <source>
        <dbReference type="Proteomes" id="UP000301870"/>
    </source>
</evidence>
<feature type="signal peptide" evidence="6">
    <location>
        <begin position="1"/>
        <end position="16"/>
    </location>
</feature>
<dbReference type="GO" id="GO:0070008">
    <property type="term" value="F:serine-type exopeptidase activity"/>
    <property type="evidence" value="ECO:0007669"/>
    <property type="project" value="InterPro"/>
</dbReference>
<organism evidence="7 8">
    <name type="scientific">Spodoptera litura</name>
    <name type="common">Asian cotton leafworm</name>
    <dbReference type="NCBI Taxonomy" id="69820"/>
    <lineage>
        <taxon>Eukaryota</taxon>
        <taxon>Metazoa</taxon>
        <taxon>Ecdysozoa</taxon>
        <taxon>Arthropoda</taxon>
        <taxon>Hexapoda</taxon>
        <taxon>Insecta</taxon>
        <taxon>Pterygota</taxon>
        <taxon>Neoptera</taxon>
        <taxon>Endopterygota</taxon>
        <taxon>Lepidoptera</taxon>
        <taxon>Glossata</taxon>
        <taxon>Ditrysia</taxon>
        <taxon>Noctuoidea</taxon>
        <taxon>Noctuidae</taxon>
        <taxon>Amphipyrinae</taxon>
        <taxon>Spodoptera</taxon>
    </lineage>
</organism>
<comment type="similarity">
    <text evidence="1">Belongs to the peptidase S28 family.</text>
</comment>
<keyword evidence="3 6" id="KW-0732">Signal</keyword>
<dbReference type="SUPFAM" id="SSF53474">
    <property type="entry name" value="alpha/beta-Hydrolases"/>
    <property type="match status" value="1"/>
</dbReference>
<dbReference type="PANTHER" id="PTHR11010">
    <property type="entry name" value="PROTEASE S28 PRO-X CARBOXYPEPTIDASE-RELATED"/>
    <property type="match status" value="1"/>
</dbReference>
<name>A0A9J7EB05_SPOLT</name>
<sequence>MILFLLLLSLISTSCAKKEPRVVDMFAGMKPPIRNVSLPARNVQTSFLMMPVDHFDPHNSATFRLKFMYNDEFFGGDGSPIFIMIGGDWPIYHNWLTNGNMYEMARENKGYQVYIEHRYYGESQVFATSTTENLRFLNANQALGDLAYFITEMKRQPRFVRSKVILYGGAYAGKLAMWFKQRYPHLAVGSVASSAAILAKVEISELLEVVHEAFLLEGGEQCIAHIRQGIHETVTALQTETGKRTIEEMFSLCDRIVNILDLGQFSGLIAWTFMHLVMNSRPGQLKDICNNFDNNVYGATPMQQIAGLISEGTNTENTCWDTTFETSINFLCSMDMNMASARSLYYQNCAEYGYFQTAPKSGTVFDDLTWLNPDFYNEICLRCFGKRFDRDFVNTAVDRVNLAFGGLKPEVKNVLNIHGYYDPWRVLGVYKEDISETSPTFTVDRASHCFDFIEWAPSDDNAEMIAVQQEARRIVASWLSS</sequence>
<dbReference type="InterPro" id="IPR042269">
    <property type="entry name" value="Ser_carbopepase_S28_SKS"/>
</dbReference>
<dbReference type="KEGG" id="sliu:111355403"/>
<dbReference type="Gene3D" id="3.40.50.1820">
    <property type="entry name" value="alpha/beta hydrolase"/>
    <property type="match status" value="1"/>
</dbReference>
<gene>
    <name evidence="8" type="primary">LOC111355403</name>
</gene>
<proteinExistence type="inferred from homology"/>
<dbReference type="GO" id="GO:0006508">
    <property type="term" value="P:proteolysis"/>
    <property type="evidence" value="ECO:0007669"/>
    <property type="project" value="UniProtKB-KW"/>
</dbReference>
<dbReference type="GO" id="GO:0008239">
    <property type="term" value="F:dipeptidyl-peptidase activity"/>
    <property type="evidence" value="ECO:0007669"/>
    <property type="project" value="TreeGrafter"/>
</dbReference>
<dbReference type="InterPro" id="IPR008758">
    <property type="entry name" value="Peptidase_S28"/>
</dbReference>
<evidence type="ECO:0000256" key="4">
    <source>
        <dbReference type="ARBA" id="ARBA00022801"/>
    </source>
</evidence>
<evidence type="ECO:0000313" key="8">
    <source>
        <dbReference type="RefSeq" id="XP_022825034.1"/>
    </source>
</evidence>
<reference evidence="8" key="1">
    <citation type="submission" date="2025-08" db="UniProtKB">
        <authorList>
            <consortium name="RefSeq"/>
        </authorList>
    </citation>
    <scope>IDENTIFICATION</scope>
    <source>
        <strain evidence="8">Ishihara</strain>
        <tissue evidence="8">Whole body</tissue>
    </source>
</reference>
<feature type="chain" id="PRO_5039926695" evidence="6">
    <location>
        <begin position="17"/>
        <end position="481"/>
    </location>
</feature>
<dbReference type="Pfam" id="PF05577">
    <property type="entry name" value="Peptidase_S28"/>
    <property type="match status" value="1"/>
</dbReference>
<keyword evidence="2 8" id="KW-0645">Protease</keyword>
<protein>
    <submittedName>
        <fullName evidence="8">Serine protease K12H4.7</fullName>
    </submittedName>
</protein>
<dbReference type="Gene3D" id="1.20.120.980">
    <property type="entry name" value="Serine carboxypeptidase S28, SKS domain"/>
    <property type="match status" value="1"/>
</dbReference>
<dbReference type="PANTHER" id="PTHR11010:SF5">
    <property type="entry name" value="RE36938P-RELATED"/>
    <property type="match status" value="1"/>
</dbReference>
<evidence type="ECO:0000256" key="1">
    <source>
        <dbReference type="ARBA" id="ARBA00011079"/>
    </source>
</evidence>
<dbReference type="GeneID" id="111355403"/>
<accession>A0A9J7EB05</accession>
<keyword evidence="4" id="KW-0378">Hydrolase</keyword>
<dbReference type="Proteomes" id="UP000301870">
    <property type="component" value="Chromosome 21"/>
</dbReference>